<evidence type="ECO:0000259" key="8">
    <source>
        <dbReference type="Pfam" id="PF14693"/>
    </source>
</evidence>
<feature type="domain" description="Large ribosomal subunit protein bL25 beta" evidence="8">
    <location>
        <begin position="101"/>
        <end position="179"/>
    </location>
</feature>
<dbReference type="PANTHER" id="PTHR33284">
    <property type="entry name" value="RIBOSOMAL PROTEIN L25/GLN-TRNA SYNTHETASE, ANTI-CODON-BINDING DOMAIN-CONTAINING PROTEIN"/>
    <property type="match status" value="1"/>
</dbReference>
<dbReference type="InterPro" id="IPR020057">
    <property type="entry name" value="Ribosomal_bL25_b-dom"/>
</dbReference>
<dbReference type="NCBIfam" id="TIGR00731">
    <property type="entry name" value="bL25_bact_ctc"/>
    <property type="match status" value="1"/>
</dbReference>
<dbReference type="InterPro" id="IPR011035">
    <property type="entry name" value="Ribosomal_bL25/Gln-tRNA_synth"/>
</dbReference>
<evidence type="ECO:0000259" key="7">
    <source>
        <dbReference type="Pfam" id="PF01386"/>
    </source>
</evidence>
<feature type="compositionally biased region" description="Low complexity" evidence="6">
    <location>
        <begin position="190"/>
        <end position="210"/>
    </location>
</feature>
<dbReference type="HAMAP" id="MF_01334">
    <property type="entry name" value="Ribosomal_bL25_CTC"/>
    <property type="match status" value="1"/>
</dbReference>
<protein>
    <recommendedName>
        <fullName evidence="5">Large ribosomal subunit protein bL25</fullName>
    </recommendedName>
    <alternativeName>
        <fullName evidence="5">General stress protein CTC</fullName>
    </alternativeName>
</protein>
<reference evidence="10" key="1">
    <citation type="submission" date="2021-02" db="EMBL/GenBank/DDBJ databases">
        <title>Leucobacter sp. CX169.</title>
        <authorList>
            <person name="Cheng Y."/>
        </authorList>
    </citation>
    <scope>NUCLEOTIDE SEQUENCE [LARGE SCALE GENOMIC DNA]</scope>
    <source>
        <strain evidence="10">JY899</strain>
    </source>
</reference>
<name>A0ABS2TD67_9ACTO</name>
<organism evidence="9 10">
    <name type="scientific">Flaviflexus equikiangi</name>
    <dbReference type="NCBI Taxonomy" id="2758573"/>
    <lineage>
        <taxon>Bacteria</taxon>
        <taxon>Bacillati</taxon>
        <taxon>Actinomycetota</taxon>
        <taxon>Actinomycetes</taxon>
        <taxon>Actinomycetales</taxon>
        <taxon>Actinomycetaceae</taxon>
        <taxon>Flaviflexus</taxon>
    </lineage>
</organism>
<comment type="function">
    <text evidence="5">This is one of the proteins that binds to the 5S RNA in the ribosome where it forms part of the central protuberance.</text>
</comment>
<evidence type="ECO:0000256" key="6">
    <source>
        <dbReference type="SAM" id="MobiDB-lite"/>
    </source>
</evidence>
<comment type="similarity">
    <text evidence="5">Belongs to the bacterial ribosomal protein bL25 family. CTC subfamily.</text>
</comment>
<dbReference type="Gene3D" id="2.40.240.10">
    <property type="entry name" value="Ribosomal Protein L25, Chain P"/>
    <property type="match status" value="1"/>
</dbReference>
<evidence type="ECO:0000256" key="2">
    <source>
        <dbReference type="ARBA" id="ARBA00022884"/>
    </source>
</evidence>
<dbReference type="NCBIfam" id="NF004612">
    <property type="entry name" value="PRK05943.1"/>
    <property type="match status" value="1"/>
</dbReference>
<comment type="caution">
    <text evidence="9">The sequence shown here is derived from an EMBL/GenBank/DDBJ whole genome shotgun (WGS) entry which is preliminary data.</text>
</comment>
<evidence type="ECO:0000313" key="10">
    <source>
        <dbReference type="Proteomes" id="UP000705983"/>
    </source>
</evidence>
<dbReference type="Gene3D" id="2.170.120.20">
    <property type="entry name" value="Ribosomal protein L25, beta domain"/>
    <property type="match status" value="1"/>
</dbReference>
<dbReference type="Pfam" id="PF01386">
    <property type="entry name" value="Ribosomal_L25p"/>
    <property type="match status" value="1"/>
</dbReference>
<dbReference type="Pfam" id="PF14693">
    <property type="entry name" value="Ribosomal_TL5_C"/>
    <property type="match status" value="1"/>
</dbReference>
<dbReference type="InterPro" id="IPR037121">
    <property type="entry name" value="Ribosomal_bL25_C"/>
</dbReference>
<dbReference type="InterPro" id="IPR020056">
    <property type="entry name" value="Rbsml_bL25/Gln-tRNA_synth_N"/>
</dbReference>
<dbReference type="SUPFAM" id="SSF50715">
    <property type="entry name" value="Ribosomal protein L25-like"/>
    <property type="match status" value="1"/>
</dbReference>
<dbReference type="InterPro" id="IPR029751">
    <property type="entry name" value="Ribosomal_L25_dom"/>
</dbReference>
<feature type="region of interest" description="Disordered" evidence="6">
    <location>
        <begin position="189"/>
        <end position="210"/>
    </location>
</feature>
<evidence type="ECO:0000256" key="1">
    <source>
        <dbReference type="ARBA" id="ARBA00022730"/>
    </source>
</evidence>
<evidence type="ECO:0000256" key="5">
    <source>
        <dbReference type="HAMAP-Rule" id="MF_01334"/>
    </source>
</evidence>
<keyword evidence="4 5" id="KW-0687">Ribonucleoprotein</keyword>
<keyword evidence="2 5" id="KW-0694">RNA-binding</keyword>
<dbReference type="InterPro" id="IPR001021">
    <property type="entry name" value="Ribosomal_bL25_long"/>
</dbReference>
<comment type="subunit">
    <text evidence="5">Part of the 50S ribosomal subunit; part of the 5S rRNA/L5/L18/L25 subcomplex. Contacts the 5S rRNA. Binds to the 5S rRNA independently of L5 and L18.</text>
</comment>
<dbReference type="InterPro" id="IPR020930">
    <property type="entry name" value="Ribosomal_uL5_bac-type"/>
</dbReference>
<keyword evidence="10" id="KW-1185">Reference proteome</keyword>
<keyword evidence="1 5" id="KW-0699">rRNA-binding</keyword>
<dbReference type="RefSeq" id="WP_182172870.1">
    <property type="nucleotide sequence ID" value="NZ_CP059676.1"/>
</dbReference>
<keyword evidence="3 5" id="KW-0689">Ribosomal protein</keyword>
<sequence length="210" mass="21949">MVDSVKLTNTTREDFGKGAARRLRRAGLVPAVVYGHGAETIHIALDAHETFLAVRHNQNALVTVQVDGKDQLALVRDIQRHPMTWDIEHVDLIAIRAGEQVEVTVPVTIVGESAPGTAVTTDLLTVTIMANATAIPESIEVNVEGKPAGTQFRIADLELGEGASTEMDPEDLVVSVIVPQGDAALEEADAAAASAASDEAGAAAANADSE</sequence>
<dbReference type="NCBIfam" id="NF004131">
    <property type="entry name" value="PRK05618.2-1"/>
    <property type="match status" value="1"/>
</dbReference>
<dbReference type="PANTHER" id="PTHR33284:SF1">
    <property type="entry name" value="RIBOSOMAL PROTEIN L25_GLN-TRNA SYNTHETASE, ANTI-CODON-BINDING DOMAIN-CONTAINING PROTEIN"/>
    <property type="match status" value="1"/>
</dbReference>
<gene>
    <name evidence="5" type="primary">rplY</name>
    <name evidence="5" type="synonym">ctc</name>
    <name evidence="9" type="ORF">JVW63_02565</name>
</gene>
<feature type="domain" description="Large ribosomal subunit protein bL25 L25" evidence="7">
    <location>
        <begin position="9"/>
        <end position="92"/>
    </location>
</feature>
<dbReference type="EMBL" id="JAFFJS010000001">
    <property type="protein sequence ID" value="MBM9432586.1"/>
    <property type="molecule type" value="Genomic_DNA"/>
</dbReference>
<evidence type="ECO:0000256" key="4">
    <source>
        <dbReference type="ARBA" id="ARBA00023274"/>
    </source>
</evidence>
<evidence type="ECO:0000313" key="9">
    <source>
        <dbReference type="EMBL" id="MBM9432586.1"/>
    </source>
</evidence>
<accession>A0ABS2TD67</accession>
<proteinExistence type="inferred from homology"/>
<dbReference type="CDD" id="cd00495">
    <property type="entry name" value="Ribosomal_L25_TL5_CTC"/>
    <property type="match status" value="1"/>
</dbReference>
<evidence type="ECO:0000256" key="3">
    <source>
        <dbReference type="ARBA" id="ARBA00022980"/>
    </source>
</evidence>
<dbReference type="Proteomes" id="UP000705983">
    <property type="component" value="Unassembled WGS sequence"/>
</dbReference>
<dbReference type="GO" id="GO:0005840">
    <property type="term" value="C:ribosome"/>
    <property type="evidence" value="ECO:0007669"/>
    <property type="project" value="UniProtKB-KW"/>
</dbReference>